<reference evidence="2" key="2">
    <citation type="submission" date="2015-01" db="EMBL/GenBank/DDBJ databases">
        <title>Complete genome sequence of Methylobacterium aquaticum strain 22A.</title>
        <authorList>
            <person name="Tani A."/>
            <person name="Ogura Y."/>
            <person name="Hayashi T."/>
        </authorList>
    </citation>
    <scope>NUCLEOTIDE SEQUENCE [LARGE SCALE GENOMIC DNA]</scope>
    <source>
        <strain evidence="2">MA-22A</strain>
        <plasmid evidence="2">Plasmid pMaq22A_2p DNA</plasmid>
    </source>
</reference>
<sequence length="79" mass="7937">MAGGDDEPAAETLCRSAAERETEVMHNTFAPGGAPGIGAGEIRTQPFGEDLGWAATCGTAEAADADLDDSLSAGDGQVR</sequence>
<evidence type="ECO:0000313" key="2">
    <source>
        <dbReference type="Proteomes" id="UP000061432"/>
    </source>
</evidence>
<dbReference type="KEGG" id="maqu:Maq22A_2p41050"/>
<gene>
    <name evidence="1" type="ORF">Maq22A_2p41050</name>
</gene>
<protein>
    <submittedName>
        <fullName evidence="1">Uncharacterized protein</fullName>
    </submittedName>
</protein>
<geneLocation type="plasmid" evidence="2">
    <name>pMaq22A_2p DNA</name>
</geneLocation>
<reference evidence="1 2" key="1">
    <citation type="journal article" date="2015" name="Genome Announc.">
        <title>Complete Genome Sequence of Methylobacterium aquaticum Strain 22A, Isolated from Racomitrium japonicum Moss.</title>
        <authorList>
            <person name="Tani A."/>
            <person name="Ogura Y."/>
            <person name="Hayashi T."/>
            <person name="Kimbara K."/>
        </authorList>
    </citation>
    <scope>NUCLEOTIDE SEQUENCE [LARGE SCALE GENOMIC DNA]</scope>
    <source>
        <strain evidence="1 2">MA-22A</strain>
        <plasmid evidence="2">Plasmid pMaq22A_2p DNA</plasmid>
    </source>
</reference>
<evidence type="ECO:0000313" key="1">
    <source>
        <dbReference type="EMBL" id="BAQ49992.1"/>
    </source>
</evidence>
<name>A0A0C6FSE7_9HYPH</name>
<dbReference type="PATRIC" id="fig|270351.10.peg.7130"/>
<proteinExistence type="predicted"/>
<keyword evidence="1" id="KW-0614">Plasmid</keyword>
<accession>A0A0C6FSE7</accession>
<organism evidence="1 2">
    <name type="scientific">Methylobacterium aquaticum</name>
    <dbReference type="NCBI Taxonomy" id="270351"/>
    <lineage>
        <taxon>Bacteria</taxon>
        <taxon>Pseudomonadati</taxon>
        <taxon>Pseudomonadota</taxon>
        <taxon>Alphaproteobacteria</taxon>
        <taxon>Hyphomicrobiales</taxon>
        <taxon>Methylobacteriaceae</taxon>
        <taxon>Methylobacterium</taxon>
    </lineage>
</organism>
<dbReference type="Proteomes" id="UP000061432">
    <property type="component" value="Plasmid pMaq22A_2p"/>
</dbReference>
<dbReference type="AlphaFoldDB" id="A0A0C6FSE7"/>
<dbReference type="EMBL" id="AP014706">
    <property type="protein sequence ID" value="BAQ49992.1"/>
    <property type="molecule type" value="Genomic_DNA"/>
</dbReference>